<dbReference type="InterPro" id="IPR003034">
    <property type="entry name" value="SAP_dom"/>
</dbReference>
<evidence type="ECO:0000259" key="6">
    <source>
        <dbReference type="PROSITE" id="PS50800"/>
    </source>
</evidence>
<dbReference type="PROSITE" id="PS50800">
    <property type="entry name" value="SAP"/>
    <property type="match status" value="1"/>
</dbReference>
<name>A0A9B0G2L7_ODORO</name>
<dbReference type="PANTHER" id="PTHR16073">
    <property type="entry name" value="DCR DOMAIN-CONTAINING PROTEIN"/>
    <property type="match status" value="1"/>
</dbReference>
<keyword evidence="4" id="KW-0539">Nucleus</keyword>
<gene>
    <name evidence="8" type="primary">LOC101370552</name>
</gene>
<dbReference type="AlphaFoldDB" id="A0A9B0G2L7"/>
<evidence type="ECO:0000256" key="1">
    <source>
        <dbReference type="ARBA" id="ARBA00004123"/>
    </source>
</evidence>
<keyword evidence="7" id="KW-1185">Reference proteome</keyword>
<evidence type="ECO:0000256" key="3">
    <source>
        <dbReference type="ARBA" id="ARBA00023163"/>
    </source>
</evidence>
<sequence>MAHSTYENNEQQESNLQKEWCQNGVWNARKLLHLPVRVDDSWSWESSGIMIEGGKAGTRSNFSEEALEEESVILTLVPVNEEPNEEHQTEPSVSSTSEISLKMPGSSDKVCHPQINEQFKFCPKHSCCNTPILPLPTSLPPFNKVRWDTLRSWCQQLNLSTDGRKIEVYLRLQKHVYPGINQNIPETSPEAKLQSCSRKGKMLAEKARLWKSYKKSEREEGINTVEVVTSAQEGMLAAWSRIAARASQSKSVNSRSIPASVETFLLQASGVRWCVVHGRPLLADTQGWVRLQFHAGQAWVPDTPKRMISLFLLPACTFPSPGLEDNMLCPECAKRNKKMMKRLIALGKEKRPRLNRPTFPLDGPYLNKE</sequence>
<dbReference type="Proteomes" id="UP000245340">
    <property type="component" value="Unplaced"/>
</dbReference>
<dbReference type="InterPro" id="IPR039590">
    <property type="entry name" value="Dppa2/4"/>
</dbReference>
<feature type="region of interest" description="Disordered" evidence="5">
    <location>
        <begin position="79"/>
        <end position="100"/>
    </location>
</feature>
<dbReference type="GO" id="GO:0005634">
    <property type="term" value="C:nucleus"/>
    <property type="evidence" value="ECO:0007669"/>
    <property type="project" value="UniProtKB-SubCell"/>
</dbReference>
<protein>
    <submittedName>
        <fullName evidence="8">Developmental pluripotency-associated protein 2-like</fullName>
    </submittedName>
</protein>
<dbReference type="Pfam" id="PF14047">
    <property type="entry name" value="DCR"/>
    <property type="match status" value="1"/>
</dbReference>
<evidence type="ECO:0000313" key="8">
    <source>
        <dbReference type="RefSeq" id="XP_004391751.1"/>
    </source>
</evidence>
<dbReference type="InterPro" id="IPR025891">
    <property type="entry name" value="Dppa2/4_C_dom"/>
</dbReference>
<dbReference type="Pfam" id="PF14049">
    <property type="entry name" value="Dppa2_A"/>
    <property type="match status" value="1"/>
</dbReference>
<dbReference type="RefSeq" id="XP_004391751.1">
    <property type="nucleotide sequence ID" value="XM_004391694.1"/>
</dbReference>
<evidence type="ECO:0000256" key="2">
    <source>
        <dbReference type="ARBA" id="ARBA00023015"/>
    </source>
</evidence>
<evidence type="ECO:0000256" key="4">
    <source>
        <dbReference type="ARBA" id="ARBA00023242"/>
    </source>
</evidence>
<evidence type="ECO:0000313" key="7">
    <source>
        <dbReference type="Proteomes" id="UP000245340"/>
    </source>
</evidence>
<accession>A0A9B0G2L7</accession>
<keyword evidence="2" id="KW-0805">Transcription regulation</keyword>
<dbReference type="GO" id="GO:0048731">
    <property type="term" value="P:system development"/>
    <property type="evidence" value="ECO:0007669"/>
    <property type="project" value="TreeGrafter"/>
</dbReference>
<feature type="domain" description="SAP" evidence="6">
    <location>
        <begin position="142"/>
        <end position="176"/>
    </location>
</feature>
<feature type="compositionally biased region" description="Polar residues" evidence="5">
    <location>
        <begin position="90"/>
        <end position="99"/>
    </location>
</feature>
<dbReference type="GO" id="GO:0003682">
    <property type="term" value="F:chromatin binding"/>
    <property type="evidence" value="ECO:0007669"/>
    <property type="project" value="InterPro"/>
</dbReference>
<comment type="subcellular location">
    <subcellularLocation>
        <location evidence="1">Nucleus</location>
    </subcellularLocation>
</comment>
<proteinExistence type="predicted"/>
<dbReference type="InterPro" id="IPR025892">
    <property type="entry name" value="Dppa2/4_central_dom"/>
</dbReference>
<reference evidence="8" key="1">
    <citation type="submission" date="2025-08" db="UniProtKB">
        <authorList>
            <consortium name="RefSeq"/>
        </authorList>
    </citation>
    <scope>IDENTIFICATION</scope>
</reference>
<dbReference type="SMART" id="SM00513">
    <property type="entry name" value="SAP"/>
    <property type="match status" value="1"/>
</dbReference>
<evidence type="ECO:0000256" key="5">
    <source>
        <dbReference type="SAM" id="MobiDB-lite"/>
    </source>
</evidence>
<keyword evidence="3" id="KW-0804">Transcription</keyword>
<dbReference type="PANTHER" id="PTHR16073:SF10">
    <property type="entry name" value="DEVELOPMENTAL PLURIPOTENCY-ASSOCIATED PROTEIN 2"/>
    <property type="match status" value="1"/>
</dbReference>
<organism evidence="7 8">
    <name type="scientific">Odobenus rosmarus divergens</name>
    <name type="common">Pacific walrus</name>
    <dbReference type="NCBI Taxonomy" id="9708"/>
    <lineage>
        <taxon>Eukaryota</taxon>
        <taxon>Metazoa</taxon>
        <taxon>Chordata</taxon>
        <taxon>Craniata</taxon>
        <taxon>Vertebrata</taxon>
        <taxon>Euteleostomi</taxon>
        <taxon>Mammalia</taxon>
        <taxon>Eutheria</taxon>
        <taxon>Laurasiatheria</taxon>
        <taxon>Carnivora</taxon>
        <taxon>Caniformia</taxon>
        <taxon>Pinnipedia</taxon>
        <taxon>Odobenidae</taxon>
        <taxon>Odobenus</taxon>
    </lineage>
</organism>